<proteinExistence type="predicted"/>
<dbReference type="CDD" id="cd01650">
    <property type="entry name" value="RT_nLTR_like"/>
    <property type="match status" value="1"/>
</dbReference>
<dbReference type="GO" id="GO:0071897">
    <property type="term" value="P:DNA biosynthetic process"/>
    <property type="evidence" value="ECO:0007669"/>
    <property type="project" value="UniProtKB-ARBA"/>
</dbReference>
<dbReference type="PROSITE" id="PS50878">
    <property type="entry name" value="RT_POL"/>
    <property type="match status" value="1"/>
</dbReference>
<dbReference type="SUPFAM" id="SSF56219">
    <property type="entry name" value="DNase I-like"/>
    <property type="match status" value="1"/>
</dbReference>
<protein>
    <recommendedName>
        <fullName evidence="1">Reverse transcriptase domain-containing protein</fullName>
    </recommendedName>
</protein>
<dbReference type="GO" id="GO:0003824">
    <property type="term" value="F:catalytic activity"/>
    <property type="evidence" value="ECO:0007669"/>
    <property type="project" value="InterPro"/>
</dbReference>
<evidence type="ECO:0000259" key="1">
    <source>
        <dbReference type="PROSITE" id="PS50878"/>
    </source>
</evidence>
<reference evidence="3 4" key="1">
    <citation type="submission" date="2023-11" db="EMBL/GenBank/DDBJ databases">
        <authorList>
            <person name="Hedman E."/>
            <person name="Englund M."/>
            <person name="Stromberg M."/>
            <person name="Nyberg Akerstrom W."/>
            <person name="Nylinder S."/>
            <person name="Jareborg N."/>
            <person name="Kallberg Y."/>
            <person name="Kronander E."/>
        </authorList>
    </citation>
    <scope>NUCLEOTIDE SEQUENCE [LARGE SCALE GENOMIC DNA]</scope>
</reference>
<dbReference type="InterPro" id="IPR000477">
    <property type="entry name" value="RT_dom"/>
</dbReference>
<dbReference type="SUPFAM" id="SSF56672">
    <property type="entry name" value="DNA/RNA polymerases"/>
    <property type="match status" value="1"/>
</dbReference>
<comment type="caution">
    <text evidence="3">The sequence shown here is derived from an EMBL/GenBank/DDBJ whole genome shotgun (WGS) entry which is preliminary data.</text>
</comment>
<evidence type="ECO:0000313" key="3">
    <source>
        <dbReference type="EMBL" id="CAK1587035.1"/>
    </source>
</evidence>
<accession>A0AAV1KWW4</accession>
<dbReference type="Proteomes" id="UP001314205">
    <property type="component" value="Unassembled WGS sequence"/>
</dbReference>
<feature type="domain" description="Reverse transcriptase" evidence="1">
    <location>
        <begin position="518"/>
        <end position="792"/>
    </location>
</feature>
<dbReference type="EMBL" id="CAVLGL010000081">
    <property type="protein sequence ID" value="CAK1587035.1"/>
    <property type="molecule type" value="Genomic_DNA"/>
</dbReference>
<keyword evidence="4" id="KW-1185">Reference proteome</keyword>
<dbReference type="EMBL" id="CAVLGL010000046">
    <property type="protein sequence ID" value="CAK1582533.1"/>
    <property type="molecule type" value="Genomic_DNA"/>
</dbReference>
<sequence length="940" mass="108256">MDKEIYKTTKLACFNCKSVKRSIDAVKFLCQKVDIVALQETWLLPFDIPYLAKIHQDFEYTGKSAVNISEGILKGRPYGGVAILWRKGTFESVTVINCANVRLAAIKVSLGDRYFLVFCVYMPTDVSDNLTEFTDCLSEVSAIVESCDVEAVYVLGDFNAHPGESFGLELLKFCSEQNWICADIEKLGVESDNYTFVSDAHGCRRWLDHCIVTQAAWHTITNIRIFYDVFWSDHCPFVVECRLDTIKTKLEVATKSCNKVIWGERVSDRIEVYYDMCNSKLISLKVPEELSICYNSHCNNTHHRLMLDEMYNNIVTILSEAAIQSYDDNRSYKHSGRIVGWNRHVREAHAMARFKYRLWLWHNKPTSGPIYDDMCITRKIFKSKLKWCQNHQEQIQLDIIASHRKANNFKKFWKATNKLDIKPTLPVCVGGVNEPISIANMFAEHFKIESLLGPSQPVPGDESYRGSHDCIRFTPEQVATAIKNMTRGKSPGHDSLSIEHLQHAGPHLPRLLATFFSSCLCHSYLPHDLMRTIVVPIIKNKTGDVGDKCNYRPISLATIMAKILDSLLDTQLESYIELHDAQFGFRSELSTENAILALKHTVEYYTKRRTPVYACFLDLSRAFDLVNYDLLWDKLRQKKIPAELLKIFQYWYNNQYNNVRWADKFSERYRLQCGVRQGGITSPKLFNLYINDLIVELSSKIVGCRIDDVSFNNISYADDMVLLSPTVKATRELLKICEKYALNHGLRYNCNKSEFMVFRAVGCKSPENVPAIKLNGIELKRVAKFKYLGHFVTDDLNDNVDIERERRALAVRCNMLARRFARCSEQVKITLFKAYCQVFYTCSLWSNYSQRTVDTLRVQYNNGFRILLGLPRFCSASGMFAKARTDDYYALIRKKTASLLGRVRASSNSIMKIIAERYDSFLLKQYYRLCLVNKALVFKN</sequence>
<dbReference type="PANTHER" id="PTHR19446">
    <property type="entry name" value="REVERSE TRANSCRIPTASES"/>
    <property type="match status" value="1"/>
</dbReference>
<evidence type="ECO:0000313" key="4">
    <source>
        <dbReference type="Proteomes" id="UP001314205"/>
    </source>
</evidence>
<gene>
    <name evidence="2" type="ORF">PARMNEM_LOCUS4048</name>
    <name evidence="3" type="ORF">PARMNEM_LOCUS7909</name>
</gene>
<organism evidence="3 4">
    <name type="scientific">Parnassius mnemosyne</name>
    <name type="common">clouded apollo</name>
    <dbReference type="NCBI Taxonomy" id="213953"/>
    <lineage>
        <taxon>Eukaryota</taxon>
        <taxon>Metazoa</taxon>
        <taxon>Ecdysozoa</taxon>
        <taxon>Arthropoda</taxon>
        <taxon>Hexapoda</taxon>
        <taxon>Insecta</taxon>
        <taxon>Pterygota</taxon>
        <taxon>Neoptera</taxon>
        <taxon>Endopterygota</taxon>
        <taxon>Lepidoptera</taxon>
        <taxon>Glossata</taxon>
        <taxon>Ditrysia</taxon>
        <taxon>Papilionoidea</taxon>
        <taxon>Papilionidae</taxon>
        <taxon>Parnassiinae</taxon>
        <taxon>Parnassini</taxon>
        <taxon>Parnassius</taxon>
        <taxon>Driopa</taxon>
    </lineage>
</organism>
<name>A0AAV1KWW4_9NEOP</name>
<dbReference type="AlphaFoldDB" id="A0AAV1KWW4"/>
<dbReference type="Pfam" id="PF03372">
    <property type="entry name" value="Exo_endo_phos"/>
    <property type="match status" value="1"/>
</dbReference>
<evidence type="ECO:0000313" key="2">
    <source>
        <dbReference type="EMBL" id="CAK1582533.1"/>
    </source>
</evidence>
<dbReference type="InterPro" id="IPR036691">
    <property type="entry name" value="Endo/exonu/phosph_ase_sf"/>
</dbReference>
<dbReference type="InterPro" id="IPR005135">
    <property type="entry name" value="Endo/exonuclease/phosphatase"/>
</dbReference>
<dbReference type="Gene3D" id="3.60.10.10">
    <property type="entry name" value="Endonuclease/exonuclease/phosphatase"/>
    <property type="match status" value="1"/>
</dbReference>
<dbReference type="InterPro" id="IPR043502">
    <property type="entry name" value="DNA/RNA_pol_sf"/>
</dbReference>
<dbReference type="Pfam" id="PF00078">
    <property type="entry name" value="RVT_1"/>
    <property type="match status" value="1"/>
</dbReference>